<reference evidence="2" key="1">
    <citation type="submission" date="2021-02" db="EMBL/GenBank/DDBJ databases">
        <title>First Annotated Genome of the Yellow-green Alga Tribonema minus.</title>
        <authorList>
            <person name="Mahan K.M."/>
        </authorList>
    </citation>
    <scope>NUCLEOTIDE SEQUENCE</scope>
    <source>
        <strain evidence="2">UTEX B ZZ1240</strain>
    </source>
</reference>
<protein>
    <submittedName>
        <fullName evidence="2">Uncharacterized protein</fullName>
    </submittedName>
</protein>
<name>A0A835YLE6_9STRA</name>
<evidence type="ECO:0000313" key="2">
    <source>
        <dbReference type="EMBL" id="KAG5177512.1"/>
    </source>
</evidence>
<feature type="region of interest" description="Disordered" evidence="1">
    <location>
        <begin position="1"/>
        <end position="26"/>
    </location>
</feature>
<gene>
    <name evidence="2" type="ORF">JKP88DRAFT_216143</name>
</gene>
<keyword evidence="3" id="KW-1185">Reference proteome</keyword>
<organism evidence="2 3">
    <name type="scientific">Tribonema minus</name>
    <dbReference type="NCBI Taxonomy" id="303371"/>
    <lineage>
        <taxon>Eukaryota</taxon>
        <taxon>Sar</taxon>
        <taxon>Stramenopiles</taxon>
        <taxon>Ochrophyta</taxon>
        <taxon>PX clade</taxon>
        <taxon>Xanthophyceae</taxon>
        <taxon>Tribonematales</taxon>
        <taxon>Tribonemataceae</taxon>
        <taxon>Tribonema</taxon>
    </lineage>
</organism>
<accession>A0A835YLE6</accession>
<proteinExistence type="predicted"/>
<comment type="caution">
    <text evidence="2">The sequence shown here is derived from an EMBL/GenBank/DDBJ whole genome shotgun (WGS) entry which is preliminary data.</text>
</comment>
<evidence type="ECO:0000256" key="1">
    <source>
        <dbReference type="SAM" id="MobiDB-lite"/>
    </source>
</evidence>
<dbReference type="Proteomes" id="UP000664859">
    <property type="component" value="Unassembled WGS sequence"/>
</dbReference>
<feature type="region of interest" description="Disordered" evidence="1">
    <location>
        <begin position="67"/>
        <end position="109"/>
    </location>
</feature>
<sequence length="151" mass="15182">MLVERVDCGGGSGGGCSSSSSFTTASGREARWMNSAALDAVGITTGTQKVLRLAAGVRDAPAAALSNVKGKAPATAKPAKRKPAAKGKHEEAVPAACDDLNGEDSEAKPVKTKRAVIVKNQEAGAAALDAATENGSKAKPATRKRAARGKV</sequence>
<feature type="region of interest" description="Disordered" evidence="1">
    <location>
        <begin position="128"/>
        <end position="151"/>
    </location>
</feature>
<evidence type="ECO:0000313" key="3">
    <source>
        <dbReference type="Proteomes" id="UP000664859"/>
    </source>
</evidence>
<dbReference type="EMBL" id="JAFCMP010000525">
    <property type="protein sequence ID" value="KAG5177512.1"/>
    <property type="molecule type" value="Genomic_DNA"/>
</dbReference>
<dbReference type="AlphaFoldDB" id="A0A835YLE6"/>
<feature type="compositionally biased region" description="Basic residues" evidence="1">
    <location>
        <begin position="140"/>
        <end position="151"/>
    </location>
</feature>